<feature type="transmembrane region" description="Helical" evidence="1">
    <location>
        <begin position="87"/>
        <end position="106"/>
    </location>
</feature>
<dbReference type="AlphaFoldDB" id="F3ZTU0"/>
<dbReference type="HOGENOM" id="CLU_050192_2_3_10"/>
<accession>F3ZTU0</accession>
<evidence type="ECO:0000313" key="5">
    <source>
        <dbReference type="Proteomes" id="UP000018439"/>
    </source>
</evidence>
<dbReference type="PIRSF" id="PIRSF018266">
    <property type="entry name" value="FecR"/>
    <property type="match status" value="1"/>
</dbReference>
<dbReference type="OrthoDB" id="653086at2"/>
<feature type="domain" description="FecR protein" evidence="2">
    <location>
        <begin position="124"/>
        <end position="215"/>
    </location>
</feature>
<dbReference type="STRING" id="679937.Bcop_2158"/>
<organism evidence="4 5">
    <name type="scientific">Bacteroides coprosuis DSM 18011</name>
    <dbReference type="NCBI Taxonomy" id="679937"/>
    <lineage>
        <taxon>Bacteria</taxon>
        <taxon>Pseudomonadati</taxon>
        <taxon>Bacteroidota</taxon>
        <taxon>Bacteroidia</taxon>
        <taxon>Bacteroidales</taxon>
        <taxon>Bacteroidaceae</taxon>
        <taxon>Bacteroides</taxon>
    </lineage>
</organism>
<gene>
    <name evidence="4" type="ORF">Bcop_2158</name>
</gene>
<dbReference type="Pfam" id="PF04773">
    <property type="entry name" value="FecR"/>
    <property type="match status" value="1"/>
</dbReference>
<protein>
    <submittedName>
        <fullName evidence="4">Anti-FecI sigma factor, FecR</fullName>
    </submittedName>
</protein>
<keyword evidence="5" id="KW-1185">Reference proteome</keyword>
<dbReference type="PANTHER" id="PTHR30273:SF2">
    <property type="entry name" value="PROTEIN FECR"/>
    <property type="match status" value="1"/>
</dbReference>
<dbReference type="InterPro" id="IPR006860">
    <property type="entry name" value="FecR"/>
</dbReference>
<evidence type="ECO:0000256" key="1">
    <source>
        <dbReference type="SAM" id="Phobius"/>
    </source>
</evidence>
<dbReference type="eggNOG" id="COG3712">
    <property type="taxonomic scope" value="Bacteria"/>
</dbReference>
<dbReference type="Gene3D" id="3.55.50.30">
    <property type="match status" value="1"/>
</dbReference>
<evidence type="ECO:0000313" key="4">
    <source>
        <dbReference type="EMBL" id="EGJ72324.1"/>
    </source>
</evidence>
<dbReference type="Gene3D" id="2.60.120.1440">
    <property type="match status" value="1"/>
</dbReference>
<evidence type="ECO:0000259" key="2">
    <source>
        <dbReference type="Pfam" id="PF04773"/>
    </source>
</evidence>
<keyword evidence="1" id="KW-0812">Transmembrane</keyword>
<dbReference type="GO" id="GO:0016989">
    <property type="term" value="F:sigma factor antagonist activity"/>
    <property type="evidence" value="ECO:0007669"/>
    <property type="project" value="TreeGrafter"/>
</dbReference>
<dbReference type="Proteomes" id="UP000018439">
    <property type="component" value="Chromosome"/>
</dbReference>
<keyword evidence="1" id="KW-0472">Membrane</keyword>
<feature type="domain" description="Protein FecR C-terminal" evidence="3">
    <location>
        <begin position="258"/>
        <end position="325"/>
    </location>
</feature>
<dbReference type="InterPro" id="IPR012373">
    <property type="entry name" value="Ferrdict_sens_TM"/>
</dbReference>
<proteinExistence type="predicted"/>
<dbReference type="Pfam" id="PF16344">
    <property type="entry name" value="FecR_C"/>
    <property type="match status" value="1"/>
</dbReference>
<dbReference type="EMBL" id="CM001167">
    <property type="protein sequence ID" value="EGJ72324.1"/>
    <property type="molecule type" value="Genomic_DNA"/>
</dbReference>
<name>F3ZTU0_9BACE</name>
<sequence length="326" mass="37483">MNDTIDIDVLMIKYWDGTAEIDEKEQLLTWLQQSDTHKQEFRSKHKIWLTQEAASISKSEIYTALKDTKQSILQSSVSSKIDSILPWLYRVAAVFILAFATSFFFLNYTSIGEKEVLVNKVIMPQGSKGVIGLPDGSKVWLNSGSSLSYKEDFLAENREVSLDGEAYFEVEKNKAKPFVVKTANVNVEVLGTKFDVQNYLDRDEVKVTLIEGSVKIASDRKDYILKPNEKYVLSKSNKAEKVEMANGMASRIWINQRISFEKKLLKDIIPYLESWYGVEFIYNSSFENNTHLTFTIREDTLNDILKSIEYISNIEFEIKENKVIIK</sequence>
<dbReference type="PANTHER" id="PTHR30273">
    <property type="entry name" value="PERIPLASMIC SIGNAL SENSOR AND SIGMA FACTOR ACTIVATOR FECR-RELATED"/>
    <property type="match status" value="1"/>
</dbReference>
<dbReference type="FunFam" id="2.60.120.1440:FF:000001">
    <property type="entry name" value="Putative anti-sigma factor"/>
    <property type="match status" value="1"/>
</dbReference>
<keyword evidence="1" id="KW-1133">Transmembrane helix</keyword>
<reference evidence="4 5" key="1">
    <citation type="journal article" date="2011" name="Stand. Genomic Sci.">
        <title>Non-contiguous finished genome sequence of Bacteroides coprosuis type strain (PC139).</title>
        <authorList>
            <person name="Land M."/>
            <person name="Held B."/>
            <person name="Gronow S."/>
            <person name="Abt B."/>
            <person name="Lucas S."/>
            <person name="Del Rio T.G."/>
            <person name="Nolan M."/>
            <person name="Tice H."/>
            <person name="Cheng J.F."/>
            <person name="Pitluck S."/>
            <person name="Liolios K."/>
            <person name="Pagani I."/>
            <person name="Ivanova N."/>
            <person name="Mavromatis K."/>
            <person name="Mikhailova N."/>
            <person name="Pati A."/>
            <person name="Tapia R."/>
            <person name="Han C."/>
            <person name="Goodwin L."/>
            <person name="Chen A."/>
            <person name="Palaniappan K."/>
            <person name="Hauser L."/>
            <person name="Brambilla E.M."/>
            <person name="Rohde M."/>
            <person name="Goker M."/>
            <person name="Detter J.C."/>
            <person name="Woyke T."/>
            <person name="Bristow J."/>
            <person name="Eisen J.A."/>
            <person name="Markowitz V."/>
            <person name="Hugenholtz P."/>
            <person name="Kyrpides N.C."/>
            <person name="Klenk H.P."/>
            <person name="Lapidus A."/>
        </authorList>
    </citation>
    <scope>NUCLEOTIDE SEQUENCE [LARGE SCALE GENOMIC DNA]</scope>
    <source>
        <strain evidence="4 5">DSM 18011</strain>
    </source>
</reference>
<evidence type="ECO:0000259" key="3">
    <source>
        <dbReference type="Pfam" id="PF16344"/>
    </source>
</evidence>
<dbReference type="InterPro" id="IPR032508">
    <property type="entry name" value="FecR_C"/>
</dbReference>